<keyword evidence="5" id="KW-1185">Reference proteome</keyword>
<evidence type="ECO:0000313" key="3">
    <source>
        <dbReference type="EMBL" id="RGO49522.1"/>
    </source>
</evidence>
<dbReference type="RefSeq" id="WP_117613736.1">
    <property type="nucleotide sequence ID" value="NZ_QRWH01000006.1"/>
</dbReference>
<dbReference type="SMART" id="SM00530">
    <property type="entry name" value="HTH_XRE"/>
    <property type="match status" value="1"/>
</dbReference>
<evidence type="ECO:0000313" key="6">
    <source>
        <dbReference type="Proteomes" id="UP000283630"/>
    </source>
</evidence>
<sequence length="298" mass="33292">MTFAENLKMLRKQAGMSQEQLAEKLGVSRQAVTKWETGVGIPDIENIMAISTLFNISIDDLLSNESGSKKLPETEYLYESVTEYDVDESKRYDMKLGGAKQLVLVGYEGEKIQVRLGSNTFSTLQNDFKVKIDDIRKRIDVDVKRKNGTTEAMAKSEIDIFVQIPVQYVDKIECEAHAERVEIRSIECENIELGVKTTNLILENVVGSVEVDCNLDMEIMCDSLNGEIAINQVSATSKIHIPEKVVFQAVAKGIGTSISYEKAGQRAERFDTPKADNVIELNGIKSELIICIKNAETW</sequence>
<dbReference type="Gene3D" id="1.10.260.40">
    <property type="entry name" value="lambda repressor-like DNA-binding domains"/>
    <property type="match status" value="1"/>
</dbReference>
<evidence type="ECO:0000256" key="1">
    <source>
        <dbReference type="ARBA" id="ARBA00023125"/>
    </source>
</evidence>
<accession>A0A3E5GRC3</accession>
<dbReference type="InterPro" id="IPR010982">
    <property type="entry name" value="Lambda_DNA-bd_dom_sf"/>
</dbReference>
<dbReference type="CDD" id="cd00093">
    <property type="entry name" value="HTH_XRE"/>
    <property type="match status" value="1"/>
</dbReference>
<dbReference type="PROSITE" id="PS50943">
    <property type="entry name" value="HTH_CROC1"/>
    <property type="match status" value="1"/>
</dbReference>
<dbReference type="SUPFAM" id="SSF47413">
    <property type="entry name" value="lambda repressor-like DNA-binding domains"/>
    <property type="match status" value="1"/>
</dbReference>
<dbReference type="AlphaFoldDB" id="A0A3E5GRC3"/>
<keyword evidence="1" id="KW-0238">DNA-binding</keyword>
<dbReference type="EMBL" id="QRWH01000006">
    <property type="protein sequence ID" value="RGT09055.1"/>
    <property type="molecule type" value="Genomic_DNA"/>
</dbReference>
<dbReference type="InterPro" id="IPR001387">
    <property type="entry name" value="Cro/C1-type_HTH"/>
</dbReference>
<dbReference type="PANTHER" id="PTHR46558">
    <property type="entry name" value="TRACRIPTIONAL REGULATORY PROTEIN-RELATED-RELATED"/>
    <property type="match status" value="1"/>
</dbReference>
<dbReference type="EMBL" id="QSVQ01000012">
    <property type="protein sequence ID" value="RGO49522.1"/>
    <property type="molecule type" value="Genomic_DNA"/>
</dbReference>
<comment type="caution">
    <text evidence="3">The sequence shown here is derived from an EMBL/GenBank/DDBJ whole genome shotgun (WGS) entry which is preliminary data.</text>
</comment>
<evidence type="ECO:0000313" key="4">
    <source>
        <dbReference type="EMBL" id="RGT09055.1"/>
    </source>
</evidence>
<organism evidence="3 5">
    <name type="scientific">Dorea formicigenerans</name>
    <dbReference type="NCBI Taxonomy" id="39486"/>
    <lineage>
        <taxon>Bacteria</taxon>
        <taxon>Bacillati</taxon>
        <taxon>Bacillota</taxon>
        <taxon>Clostridia</taxon>
        <taxon>Lachnospirales</taxon>
        <taxon>Lachnospiraceae</taxon>
        <taxon>Dorea</taxon>
    </lineage>
</organism>
<dbReference type="Proteomes" id="UP000283630">
    <property type="component" value="Unassembled WGS sequence"/>
</dbReference>
<dbReference type="Proteomes" id="UP000261055">
    <property type="component" value="Unassembled WGS sequence"/>
</dbReference>
<gene>
    <name evidence="4" type="ORF">DWX53_08545</name>
    <name evidence="3" type="ORF">DXB12_10490</name>
</gene>
<evidence type="ECO:0000313" key="5">
    <source>
        <dbReference type="Proteomes" id="UP000261055"/>
    </source>
</evidence>
<name>A0A3E5GRC3_9FIRM</name>
<evidence type="ECO:0000259" key="2">
    <source>
        <dbReference type="PROSITE" id="PS50943"/>
    </source>
</evidence>
<protein>
    <submittedName>
        <fullName evidence="3">Helix-turn-helix domain-containing protein</fullName>
    </submittedName>
</protein>
<dbReference type="Pfam" id="PF01381">
    <property type="entry name" value="HTH_3"/>
    <property type="match status" value="1"/>
</dbReference>
<reference evidence="5 6" key="1">
    <citation type="submission" date="2018-08" db="EMBL/GenBank/DDBJ databases">
        <title>A genome reference for cultivated species of the human gut microbiota.</title>
        <authorList>
            <person name="Zou Y."/>
            <person name="Xue W."/>
            <person name="Luo G."/>
        </authorList>
    </citation>
    <scope>NUCLEOTIDE SEQUENCE [LARGE SCALE GENOMIC DNA]</scope>
    <source>
        <strain evidence="4 6">AF19-4AC</strain>
        <strain evidence="3 5">OM02-12</strain>
    </source>
</reference>
<dbReference type="PANTHER" id="PTHR46558:SF4">
    <property type="entry name" value="DNA-BIDING PHAGE PROTEIN"/>
    <property type="match status" value="1"/>
</dbReference>
<proteinExistence type="predicted"/>
<feature type="domain" description="HTH cro/C1-type" evidence="2">
    <location>
        <begin position="7"/>
        <end position="61"/>
    </location>
</feature>
<dbReference type="GO" id="GO:0003677">
    <property type="term" value="F:DNA binding"/>
    <property type="evidence" value="ECO:0007669"/>
    <property type="project" value="UniProtKB-KW"/>
</dbReference>